<evidence type="ECO:0000313" key="2">
    <source>
        <dbReference type="Proteomes" id="UP000234748"/>
    </source>
</evidence>
<dbReference type="AlphaFoldDB" id="A0A2N5M985"/>
<organism evidence="1 2">
    <name type="scientific">Peribacillus deserti</name>
    <dbReference type="NCBI Taxonomy" id="673318"/>
    <lineage>
        <taxon>Bacteria</taxon>
        <taxon>Bacillati</taxon>
        <taxon>Bacillota</taxon>
        <taxon>Bacilli</taxon>
        <taxon>Bacillales</taxon>
        <taxon>Bacillaceae</taxon>
        <taxon>Peribacillus</taxon>
    </lineage>
</organism>
<comment type="caution">
    <text evidence="1">The sequence shown here is derived from an EMBL/GenBank/DDBJ whole genome shotgun (WGS) entry which is preliminary data.</text>
</comment>
<sequence length="46" mass="5787">MTINMLFFTISIRQIKLSRQESFHQEKIQKWHDRNRDRMLDIHNVM</sequence>
<keyword evidence="2" id="KW-1185">Reference proteome</keyword>
<name>A0A2N5M985_9BACI</name>
<dbReference type="Pfam" id="PF09501">
    <property type="entry name" value="Bac_small_YrzI"/>
    <property type="match status" value="1"/>
</dbReference>
<dbReference type="EMBL" id="PGUY01000014">
    <property type="protein sequence ID" value="PLT30914.1"/>
    <property type="molecule type" value="Genomic_DNA"/>
</dbReference>
<accession>A0A2N5M985</accession>
<protein>
    <submittedName>
        <fullName evidence="1">YrzI family protein</fullName>
    </submittedName>
</protein>
<proteinExistence type="predicted"/>
<dbReference type="RefSeq" id="WP_101640577.1">
    <property type="nucleotide sequence ID" value="NZ_PGUY01000014.1"/>
</dbReference>
<reference evidence="1 2" key="1">
    <citation type="submission" date="2017-11" db="EMBL/GenBank/DDBJ databases">
        <title>Comparitive Functional Genomics of Dry Heat Resistant strains isolated from the Viking Spacecraft.</title>
        <authorList>
            <person name="Seuylemezian A."/>
            <person name="Cooper K."/>
            <person name="Vaishampayan P."/>
        </authorList>
    </citation>
    <scope>NUCLEOTIDE SEQUENCE [LARGE SCALE GENOMIC DNA]</scope>
    <source>
        <strain evidence="1 2">V1-29</strain>
    </source>
</reference>
<dbReference type="InterPro" id="IPR012655">
    <property type="entry name" value="YrzI"/>
</dbReference>
<dbReference type="OrthoDB" id="2974285at2"/>
<evidence type="ECO:0000313" key="1">
    <source>
        <dbReference type="EMBL" id="PLT30914.1"/>
    </source>
</evidence>
<gene>
    <name evidence="1" type="ORF">CUU66_05010</name>
</gene>
<dbReference type="Proteomes" id="UP000234748">
    <property type="component" value="Unassembled WGS sequence"/>
</dbReference>